<dbReference type="SUPFAM" id="SSF51445">
    <property type="entry name" value="(Trans)glycosidases"/>
    <property type="match status" value="1"/>
</dbReference>
<dbReference type="InterPro" id="IPR013780">
    <property type="entry name" value="Glyco_hydro_b"/>
</dbReference>
<dbReference type="AlphaFoldDB" id="A0A1I5WYE3"/>
<dbReference type="PRINTS" id="PR00741">
    <property type="entry name" value="GLHYDRLASE29"/>
</dbReference>
<dbReference type="PANTHER" id="PTHR10030:SF37">
    <property type="entry name" value="ALPHA-L-FUCOSIDASE-RELATED"/>
    <property type="match status" value="1"/>
</dbReference>
<sequence length="475" mass="55044">MTYTADWDSLSNYRVPQWYSDARFGIFIHFGIYSVPAYANEWYSRNMYIQGTREFEHHVKTYGPHKDFGYKDFIPMFKAEKFNADEWADLFKKAGAKYVVPVAEHHDGFQMYKSKISKWNAFEMGPKIDYLGELKKSVEQKGMRFGASSHRIEHWFFMSHGREFESDINDSITKDSLYWPAMKEPEDHYDLYAEPTPTKEFMEDWLLRTKEIIDNYHPEVLYFDWWIQEACLKPYLREMAAYYYNEMEKIGKVGVINYKHDAFPFGVAVPDVERGQMALAQPFIWQTDTAIGRRSWCYTIDNEYKDSEEIVCNLIDAVAKNGNMLLNVGPKPDGTISDEDKKTLLGIGKWLSENSEAIYNSKPYRVAEEGPTKMAGGQFTDKQKINYTPEDIRFTVAHGNIYVHVLKCADNGEYVVKSLGTQKDAASSTGFSGIIRGIKVLANDSPVTFERKEDGLHLKTDYKSEMPVVFKIEML</sequence>
<keyword evidence="9" id="KW-1185">Reference proteome</keyword>
<dbReference type="OrthoDB" id="107551at2"/>
<dbReference type="GO" id="GO:0016139">
    <property type="term" value="P:glycoside catabolic process"/>
    <property type="evidence" value="ECO:0007669"/>
    <property type="project" value="TreeGrafter"/>
</dbReference>
<dbReference type="InterPro" id="IPR016286">
    <property type="entry name" value="FUC_metazoa-typ"/>
</dbReference>
<dbReference type="Pfam" id="PF01120">
    <property type="entry name" value="Alpha_L_fucos"/>
    <property type="match status" value="1"/>
</dbReference>
<evidence type="ECO:0000313" key="8">
    <source>
        <dbReference type="EMBL" id="SFQ24576.1"/>
    </source>
</evidence>
<dbReference type="EMBL" id="FOXO01000026">
    <property type="protein sequence ID" value="SFQ24576.1"/>
    <property type="molecule type" value="Genomic_DNA"/>
</dbReference>
<keyword evidence="5" id="KW-0378">Hydrolase</keyword>
<evidence type="ECO:0000313" key="9">
    <source>
        <dbReference type="Proteomes" id="UP000182624"/>
    </source>
</evidence>
<keyword evidence="6" id="KW-0326">Glycosidase</keyword>
<evidence type="ECO:0000256" key="6">
    <source>
        <dbReference type="ARBA" id="ARBA00023295"/>
    </source>
</evidence>
<evidence type="ECO:0000256" key="4">
    <source>
        <dbReference type="ARBA" id="ARBA00022729"/>
    </source>
</evidence>
<protein>
    <recommendedName>
        <fullName evidence="3">alpha-L-fucosidase</fullName>
        <ecNumber evidence="3">3.2.1.51</ecNumber>
    </recommendedName>
</protein>
<dbReference type="Gene3D" id="3.20.20.80">
    <property type="entry name" value="Glycosidases"/>
    <property type="match status" value="1"/>
</dbReference>
<dbReference type="PANTHER" id="PTHR10030">
    <property type="entry name" value="ALPHA-L-FUCOSIDASE"/>
    <property type="match status" value="1"/>
</dbReference>
<gene>
    <name evidence="8" type="ORF">SAMN04487928_12632</name>
</gene>
<evidence type="ECO:0000256" key="3">
    <source>
        <dbReference type="ARBA" id="ARBA00012662"/>
    </source>
</evidence>
<comment type="similarity">
    <text evidence="2">Belongs to the glycosyl hydrolase 29 family.</text>
</comment>
<dbReference type="PIRSF" id="PIRSF001092">
    <property type="entry name" value="Alpha-L-fucosidase"/>
    <property type="match status" value="1"/>
</dbReference>
<evidence type="ECO:0000256" key="5">
    <source>
        <dbReference type="ARBA" id="ARBA00022801"/>
    </source>
</evidence>
<dbReference type="GO" id="GO:0006004">
    <property type="term" value="P:fucose metabolic process"/>
    <property type="evidence" value="ECO:0007669"/>
    <property type="project" value="InterPro"/>
</dbReference>
<name>A0A1I5WYE3_9FIRM</name>
<dbReference type="Proteomes" id="UP000182624">
    <property type="component" value="Unassembled WGS sequence"/>
</dbReference>
<accession>A0A1I5WYE3</accession>
<dbReference type="GO" id="GO:0004560">
    <property type="term" value="F:alpha-L-fucosidase activity"/>
    <property type="evidence" value="ECO:0007669"/>
    <property type="project" value="InterPro"/>
</dbReference>
<dbReference type="InterPro" id="IPR057739">
    <property type="entry name" value="Glyco_hydro_29_N"/>
</dbReference>
<dbReference type="RefSeq" id="WP_074890528.1">
    <property type="nucleotide sequence ID" value="NZ_FOXO01000026.1"/>
</dbReference>
<evidence type="ECO:0000256" key="2">
    <source>
        <dbReference type="ARBA" id="ARBA00007951"/>
    </source>
</evidence>
<dbReference type="Gene3D" id="2.60.40.1180">
    <property type="entry name" value="Golgi alpha-mannosidase II"/>
    <property type="match status" value="1"/>
</dbReference>
<evidence type="ECO:0000259" key="7">
    <source>
        <dbReference type="Pfam" id="PF01120"/>
    </source>
</evidence>
<comment type="function">
    <text evidence="1">Alpha-L-fucosidase is responsible for hydrolyzing the alpha-1,6-linked fucose joined to the reducing-end N-acetylglucosamine of the carbohydrate moieties of glycoproteins.</text>
</comment>
<keyword evidence="4" id="KW-0732">Signal</keyword>
<proteinExistence type="inferred from homology"/>
<dbReference type="SMART" id="SM00812">
    <property type="entry name" value="Alpha_L_fucos"/>
    <property type="match status" value="1"/>
</dbReference>
<reference evidence="9" key="1">
    <citation type="submission" date="2016-10" db="EMBL/GenBank/DDBJ databases">
        <authorList>
            <person name="Varghese N."/>
            <person name="Submissions S."/>
        </authorList>
    </citation>
    <scope>NUCLEOTIDE SEQUENCE [LARGE SCALE GENOMIC DNA]</scope>
    <source>
        <strain evidence="9">P18</strain>
    </source>
</reference>
<dbReference type="InterPro" id="IPR000933">
    <property type="entry name" value="Glyco_hydro_29"/>
</dbReference>
<dbReference type="GO" id="GO:0005764">
    <property type="term" value="C:lysosome"/>
    <property type="evidence" value="ECO:0007669"/>
    <property type="project" value="TreeGrafter"/>
</dbReference>
<feature type="domain" description="Glycoside hydrolase family 29 N-terminal" evidence="7">
    <location>
        <begin position="2"/>
        <end position="356"/>
    </location>
</feature>
<evidence type="ECO:0000256" key="1">
    <source>
        <dbReference type="ARBA" id="ARBA00004071"/>
    </source>
</evidence>
<dbReference type="EC" id="3.2.1.51" evidence="3"/>
<dbReference type="InterPro" id="IPR017853">
    <property type="entry name" value="GH"/>
</dbReference>
<organism evidence="8 9">
    <name type="scientific">Butyrivibrio proteoclasticus</name>
    <dbReference type="NCBI Taxonomy" id="43305"/>
    <lineage>
        <taxon>Bacteria</taxon>
        <taxon>Bacillati</taxon>
        <taxon>Bacillota</taxon>
        <taxon>Clostridia</taxon>
        <taxon>Lachnospirales</taxon>
        <taxon>Lachnospiraceae</taxon>
        <taxon>Butyrivibrio</taxon>
    </lineage>
</organism>